<evidence type="ECO:0000259" key="9">
    <source>
        <dbReference type="PROSITE" id="PS50110"/>
    </source>
</evidence>
<dbReference type="Proteomes" id="UP000179344">
    <property type="component" value="Unassembled WGS sequence"/>
</dbReference>
<evidence type="ECO:0000256" key="1">
    <source>
        <dbReference type="ARBA" id="ARBA00022490"/>
    </source>
</evidence>
<proteinExistence type="inferred from homology"/>
<organism evidence="11 12">
    <name type="scientific">Candidatus Muproteobacteria bacterium RBG_16_65_31</name>
    <dbReference type="NCBI Taxonomy" id="1817759"/>
    <lineage>
        <taxon>Bacteria</taxon>
        <taxon>Pseudomonadati</taxon>
        <taxon>Pseudomonadota</taxon>
        <taxon>Candidatus Muproteobacteria</taxon>
    </lineage>
</organism>
<evidence type="ECO:0000256" key="6">
    <source>
        <dbReference type="HAMAP-Rule" id="MF_00099"/>
    </source>
</evidence>
<gene>
    <name evidence="6" type="primary">cheB</name>
    <name evidence="11" type="ORF">A2V92_03410</name>
</gene>
<dbReference type="PANTHER" id="PTHR42872">
    <property type="entry name" value="PROTEIN-GLUTAMATE METHYLESTERASE/PROTEIN-GLUTAMINE GLUTAMINASE"/>
    <property type="match status" value="1"/>
</dbReference>
<dbReference type="EC" id="3.1.1.61" evidence="6"/>
<dbReference type="HAMAP" id="MF_00099">
    <property type="entry name" value="CheB_chemtxs"/>
    <property type="match status" value="1"/>
</dbReference>
<dbReference type="Gene3D" id="3.40.50.180">
    <property type="entry name" value="Methylesterase CheB, C-terminal domain"/>
    <property type="match status" value="1"/>
</dbReference>
<dbReference type="GO" id="GO:0000156">
    <property type="term" value="F:phosphorelay response regulator activity"/>
    <property type="evidence" value="ECO:0007669"/>
    <property type="project" value="InterPro"/>
</dbReference>
<dbReference type="GO" id="GO:0008984">
    <property type="term" value="F:protein-glutamate methylesterase activity"/>
    <property type="evidence" value="ECO:0007669"/>
    <property type="project" value="UniProtKB-UniRule"/>
</dbReference>
<dbReference type="PROSITE" id="PS50122">
    <property type="entry name" value="CHEB"/>
    <property type="match status" value="1"/>
</dbReference>
<dbReference type="GO" id="GO:0006935">
    <property type="term" value="P:chemotaxis"/>
    <property type="evidence" value="ECO:0007669"/>
    <property type="project" value="UniProtKB-UniRule"/>
</dbReference>
<dbReference type="FunFam" id="3.40.50.2300:FF:000060">
    <property type="entry name" value="Protein-glutamate methylesterase/protein-glutamine glutaminase"/>
    <property type="match status" value="1"/>
</dbReference>
<evidence type="ECO:0000256" key="4">
    <source>
        <dbReference type="ARBA" id="ARBA00022801"/>
    </source>
</evidence>
<feature type="domain" description="CheB-type methylesterase" evidence="10">
    <location>
        <begin position="159"/>
        <end position="351"/>
    </location>
</feature>
<keyword evidence="3 6" id="KW-0597">Phosphoprotein</keyword>
<sequence>MTGHGKIKVLVVDDSALMRQLLSAILAEDPAIEVVGAAVNPLIAREKIKALKPDVLTLDVEMPGMDGITFLQNLMRLRPMPVVMVSSLTEKGADATLRALALGAVDFVTKPQSGLREGMQALVDEICGKVRAAARAHVRSLPPIAAPPAATPAALAGAHMLREQVVVMGASTGGTQAITEILTMLPEQCPGIAIVQHMPPKFTALFAGHLDQQCALEVREARDGERLGWGAALIAPGGRQMELVKDSDGYAVRVYDGAPVNMHRPSVDVLFESAARCAGRNALGIILTGMGGDGARGLRAMKEAGAHTIAQDEATCVIFGMPEQAIRLGGAREVARLERIAGNIVRWVGIPAQHEPSSGTDAAQTPVSG</sequence>
<comment type="catalytic activity">
    <reaction evidence="5 6">
        <text>[protein]-L-glutamate 5-O-methyl ester + H2O = L-glutamyl-[protein] + methanol + H(+)</text>
        <dbReference type="Rhea" id="RHEA:23236"/>
        <dbReference type="Rhea" id="RHEA-COMP:10208"/>
        <dbReference type="Rhea" id="RHEA-COMP:10311"/>
        <dbReference type="ChEBI" id="CHEBI:15377"/>
        <dbReference type="ChEBI" id="CHEBI:15378"/>
        <dbReference type="ChEBI" id="CHEBI:17790"/>
        <dbReference type="ChEBI" id="CHEBI:29973"/>
        <dbReference type="ChEBI" id="CHEBI:82795"/>
        <dbReference type="EC" id="3.1.1.61"/>
    </reaction>
</comment>
<evidence type="ECO:0000256" key="5">
    <source>
        <dbReference type="ARBA" id="ARBA00048267"/>
    </source>
</evidence>
<evidence type="ECO:0000313" key="12">
    <source>
        <dbReference type="Proteomes" id="UP000179344"/>
    </source>
</evidence>
<evidence type="ECO:0000256" key="8">
    <source>
        <dbReference type="PROSITE-ProRule" id="PRU00169"/>
    </source>
</evidence>
<comment type="similarity">
    <text evidence="6">Belongs to the CheB family.</text>
</comment>
<name>A0A1F6TH42_9PROT</name>
<dbReference type="InterPro" id="IPR008248">
    <property type="entry name" value="CheB-like"/>
</dbReference>
<feature type="active site" evidence="6 7">
    <location>
        <position position="293"/>
    </location>
</feature>
<dbReference type="InterPro" id="IPR000673">
    <property type="entry name" value="Sig_transdc_resp-reg_Me-estase"/>
</dbReference>
<dbReference type="InterPro" id="IPR001789">
    <property type="entry name" value="Sig_transdc_resp-reg_receiver"/>
</dbReference>
<feature type="modified residue" description="4-aspartylphosphate" evidence="6 8">
    <location>
        <position position="59"/>
    </location>
</feature>
<dbReference type="Pfam" id="PF00072">
    <property type="entry name" value="Response_reg"/>
    <property type="match status" value="1"/>
</dbReference>
<dbReference type="PANTHER" id="PTHR42872:SF6">
    <property type="entry name" value="PROTEIN-GLUTAMATE METHYLESTERASE_PROTEIN-GLUTAMINE GLUTAMINASE"/>
    <property type="match status" value="1"/>
</dbReference>
<dbReference type="InterPro" id="IPR035909">
    <property type="entry name" value="CheB_C"/>
</dbReference>
<keyword evidence="1 6" id="KW-0963">Cytoplasm</keyword>
<dbReference type="SUPFAM" id="SSF52738">
    <property type="entry name" value="Methylesterase CheB, C-terminal domain"/>
    <property type="match status" value="1"/>
</dbReference>
<dbReference type="NCBIfam" id="NF009206">
    <property type="entry name" value="PRK12555.1"/>
    <property type="match status" value="1"/>
</dbReference>
<comment type="caution">
    <text evidence="11">The sequence shown here is derived from an EMBL/GenBank/DDBJ whole genome shotgun (WGS) entry which is preliminary data.</text>
</comment>
<evidence type="ECO:0000256" key="2">
    <source>
        <dbReference type="ARBA" id="ARBA00022500"/>
    </source>
</evidence>
<feature type="domain" description="Response regulatory" evidence="9">
    <location>
        <begin position="8"/>
        <end position="125"/>
    </location>
</feature>
<dbReference type="PIRSF" id="PIRSF000876">
    <property type="entry name" value="RR_chemtxs_CheB"/>
    <property type="match status" value="1"/>
</dbReference>
<feature type="active site" evidence="6 7">
    <location>
        <position position="197"/>
    </location>
</feature>
<evidence type="ECO:0000313" key="11">
    <source>
        <dbReference type="EMBL" id="OGI44431.1"/>
    </source>
</evidence>
<comment type="PTM">
    <text evidence="6">Phosphorylated by CheA. Phosphorylation of the N-terminal regulatory domain activates the methylesterase activity.</text>
</comment>
<protein>
    <recommendedName>
        <fullName evidence="6">Protein-glutamate methylesterase/protein-glutamine glutaminase</fullName>
        <ecNumber evidence="6">3.1.1.61</ecNumber>
        <ecNumber evidence="6">3.5.1.44</ecNumber>
    </recommendedName>
</protein>
<dbReference type="Gene3D" id="3.40.50.2300">
    <property type="match status" value="1"/>
</dbReference>
<reference evidence="11 12" key="1">
    <citation type="journal article" date="2016" name="Nat. Commun.">
        <title>Thousands of microbial genomes shed light on interconnected biogeochemical processes in an aquifer system.</title>
        <authorList>
            <person name="Anantharaman K."/>
            <person name="Brown C.T."/>
            <person name="Hug L.A."/>
            <person name="Sharon I."/>
            <person name="Castelle C.J."/>
            <person name="Probst A.J."/>
            <person name="Thomas B.C."/>
            <person name="Singh A."/>
            <person name="Wilkins M.J."/>
            <person name="Karaoz U."/>
            <person name="Brodie E.L."/>
            <person name="Williams K.H."/>
            <person name="Hubbard S.S."/>
            <person name="Banfield J.F."/>
        </authorList>
    </citation>
    <scope>NUCLEOTIDE SEQUENCE [LARGE SCALE GENOMIC DNA]</scope>
</reference>
<dbReference type="GO" id="GO:0050568">
    <property type="term" value="F:protein-glutamine glutaminase activity"/>
    <property type="evidence" value="ECO:0007669"/>
    <property type="project" value="UniProtKB-UniRule"/>
</dbReference>
<comment type="catalytic activity">
    <reaction evidence="6">
        <text>L-glutaminyl-[protein] + H2O = L-glutamyl-[protein] + NH4(+)</text>
        <dbReference type="Rhea" id="RHEA:16441"/>
        <dbReference type="Rhea" id="RHEA-COMP:10207"/>
        <dbReference type="Rhea" id="RHEA-COMP:10208"/>
        <dbReference type="ChEBI" id="CHEBI:15377"/>
        <dbReference type="ChEBI" id="CHEBI:28938"/>
        <dbReference type="ChEBI" id="CHEBI:29973"/>
        <dbReference type="ChEBI" id="CHEBI:30011"/>
        <dbReference type="EC" id="3.5.1.44"/>
    </reaction>
</comment>
<keyword evidence="4 6" id="KW-0378">Hydrolase</keyword>
<comment type="function">
    <text evidence="6">Involved in chemotaxis. Part of a chemotaxis signal transduction system that modulates chemotaxis in response to various stimuli. Catalyzes the demethylation of specific methylglutamate residues introduced into the chemoreceptors (methyl-accepting chemotaxis proteins or MCP) by CheR. Also mediates the irreversible deamidation of specific glutamine residues to glutamic acid.</text>
</comment>
<dbReference type="EC" id="3.5.1.44" evidence="6"/>
<comment type="domain">
    <text evidence="6">Contains a C-terminal catalytic domain, and an N-terminal region which modulates catalytic activity.</text>
</comment>
<dbReference type="EMBL" id="MFST01000048">
    <property type="protein sequence ID" value="OGI44431.1"/>
    <property type="molecule type" value="Genomic_DNA"/>
</dbReference>
<keyword evidence="2 6" id="KW-0145">Chemotaxis</keyword>
<feature type="active site" evidence="6 7">
    <location>
        <position position="171"/>
    </location>
</feature>
<dbReference type="SUPFAM" id="SSF52172">
    <property type="entry name" value="CheY-like"/>
    <property type="match status" value="1"/>
</dbReference>
<dbReference type="Pfam" id="PF01339">
    <property type="entry name" value="CheB_methylest"/>
    <property type="match status" value="1"/>
</dbReference>
<dbReference type="PROSITE" id="PS50110">
    <property type="entry name" value="RESPONSE_REGULATORY"/>
    <property type="match status" value="1"/>
</dbReference>
<dbReference type="AlphaFoldDB" id="A0A1F6TH42"/>
<accession>A0A1F6TH42</accession>
<dbReference type="CDD" id="cd17541">
    <property type="entry name" value="REC_CheB-like"/>
    <property type="match status" value="1"/>
</dbReference>
<dbReference type="NCBIfam" id="NF001965">
    <property type="entry name" value="PRK00742.1"/>
    <property type="match status" value="1"/>
</dbReference>
<evidence type="ECO:0000259" key="10">
    <source>
        <dbReference type="PROSITE" id="PS50122"/>
    </source>
</evidence>
<dbReference type="GO" id="GO:0005737">
    <property type="term" value="C:cytoplasm"/>
    <property type="evidence" value="ECO:0007669"/>
    <property type="project" value="UniProtKB-SubCell"/>
</dbReference>
<dbReference type="CDD" id="cd16432">
    <property type="entry name" value="CheB_Rec"/>
    <property type="match status" value="1"/>
</dbReference>
<evidence type="ECO:0000256" key="7">
    <source>
        <dbReference type="PROSITE-ProRule" id="PRU00050"/>
    </source>
</evidence>
<comment type="subcellular location">
    <subcellularLocation>
        <location evidence="6">Cytoplasm</location>
    </subcellularLocation>
</comment>
<dbReference type="SMART" id="SM00448">
    <property type="entry name" value="REC"/>
    <property type="match status" value="1"/>
</dbReference>
<dbReference type="InterPro" id="IPR011006">
    <property type="entry name" value="CheY-like_superfamily"/>
</dbReference>
<evidence type="ECO:0000256" key="3">
    <source>
        <dbReference type="ARBA" id="ARBA00022553"/>
    </source>
</evidence>